<protein>
    <submittedName>
        <fullName evidence="1">Uncharacterized protein</fullName>
    </submittedName>
</protein>
<gene>
    <name evidence="1" type="ORF">ENW00_07800</name>
</gene>
<sequence>MKRGIIILILMGIIFSISLGHSLEIKNDETIYVLLGAEGKAKRVDLVNWISIEGKGNFNIIKDGKYIKNVKLHTNDLKMKVEKGNIVIYGESSDNKNIYLTGEVNKKVPLDFKITYKYNGKLVQPRDFLGKSGDLDIEIYMKPNEDIPLRVVMSTEFSADDFVLRNPNDFMIMVLGKTVRLTSFTYPIPDAKLRLSLRGKKLKVPAITFTALPSLPPVDLSMKEQLKSINEGIEGFLLLNQAHQKILKGILEGIEKNTPIIPQEYLTLPFTLMANQNKAYLISKNLKEYPKSFNNLYGFIKGKAESSNDEDWKKALMMAEEVKKEIETNSFSDDIKNIGDFIGDLAFQSKKAMDIIGTSLQGIQNIENMLNIMLYGGEIEGKKLLGLVEVEKNLKTMKKKIGDNLSLLEKGEEKINSWKKRLENYIFAGQIPNAKSVVRFYFRLNEIE</sequence>
<dbReference type="AlphaFoldDB" id="A0A7C3MKR5"/>
<organism evidence="1">
    <name type="scientific">Dictyoglomus thermophilum</name>
    <dbReference type="NCBI Taxonomy" id="14"/>
    <lineage>
        <taxon>Bacteria</taxon>
        <taxon>Pseudomonadati</taxon>
        <taxon>Dictyoglomota</taxon>
        <taxon>Dictyoglomia</taxon>
        <taxon>Dictyoglomales</taxon>
        <taxon>Dictyoglomaceae</taxon>
        <taxon>Dictyoglomus</taxon>
    </lineage>
</organism>
<comment type="caution">
    <text evidence="1">The sequence shown here is derived from an EMBL/GenBank/DDBJ whole genome shotgun (WGS) entry which is preliminary data.</text>
</comment>
<reference evidence="1" key="1">
    <citation type="journal article" date="2020" name="mSystems">
        <title>Genome- and Community-Level Interaction Insights into Carbon Utilization and Element Cycling Functions of Hydrothermarchaeota in Hydrothermal Sediment.</title>
        <authorList>
            <person name="Zhou Z."/>
            <person name="Liu Y."/>
            <person name="Xu W."/>
            <person name="Pan J."/>
            <person name="Luo Z.H."/>
            <person name="Li M."/>
        </authorList>
    </citation>
    <scope>NUCLEOTIDE SEQUENCE [LARGE SCALE GENOMIC DNA]</scope>
    <source>
        <strain evidence="1">SpSt-81</strain>
    </source>
</reference>
<accession>A0A7C3MKR5</accession>
<dbReference type="EMBL" id="DTIN01000033">
    <property type="protein sequence ID" value="HFX14029.1"/>
    <property type="molecule type" value="Genomic_DNA"/>
</dbReference>
<name>A0A7C3MKR5_DICTH</name>
<evidence type="ECO:0000313" key="1">
    <source>
        <dbReference type="EMBL" id="HFX14029.1"/>
    </source>
</evidence>
<proteinExistence type="predicted"/>